<name>A0A5C5WJA4_9PLAN</name>
<evidence type="ECO:0000256" key="1">
    <source>
        <dbReference type="SAM" id="MobiDB-lite"/>
    </source>
</evidence>
<keyword evidence="3" id="KW-1185">Reference proteome</keyword>
<accession>A0A5C5WJA4</accession>
<comment type="caution">
    <text evidence="2">The sequence shown here is derived from an EMBL/GenBank/DDBJ whole genome shotgun (WGS) entry which is preliminary data.</text>
</comment>
<proteinExistence type="predicted"/>
<sequence>MKMSQNNRIASVLNDQTTDEPTPKDIAIECEAIRSNWTPEVQRRREIIRRFDQSSRLFEANLRFIEFLIQRSETTN</sequence>
<reference evidence="2 3" key="1">
    <citation type="submission" date="2019-02" db="EMBL/GenBank/DDBJ databases">
        <title>Deep-cultivation of Planctomycetes and their phenomic and genomic characterization uncovers novel biology.</title>
        <authorList>
            <person name="Wiegand S."/>
            <person name="Jogler M."/>
            <person name="Boedeker C."/>
            <person name="Pinto D."/>
            <person name="Vollmers J."/>
            <person name="Rivas-Marin E."/>
            <person name="Kohn T."/>
            <person name="Peeters S.H."/>
            <person name="Heuer A."/>
            <person name="Rast P."/>
            <person name="Oberbeckmann S."/>
            <person name="Bunk B."/>
            <person name="Jeske O."/>
            <person name="Meyerdierks A."/>
            <person name="Storesund J.E."/>
            <person name="Kallscheuer N."/>
            <person name="Luecker S."/>
            <person name="Lage O.M."/>
            <person name="Pohl T."/>
            <person name="Merkel B.J."/>
            <person name="Hornburger P."/>
            <person name="Mueller R.-W."/>
            <person name="Bruemmer F."/>
            <person name="Labrenz M."/>
            <person name="Spormann A.M."/>
            <person name="Op Den Camp H."/>
            <person name="Overmann J."/>
            <person name="Amann R."/>
            <person name="Jetten M.S.M."/>
            <person name="Mascher T."/>
            <person name="Medema M.H."/>
            <person name="Devos D.P."/>
            <person name="Kaster A.-K."/>
            <person name="Ovreas L."/>
            <person name="Rohde M."/>
            <person name="Galperin M.Y."/>
            <person name="Jogler C."/>
        </authorList>
    </citation>
    <scope>NUCLEOTIDE SEQUENCE [LARGE SCALE GENOMIC DNA]</scope>
    <source>
        <strain evidence="2 3">KOR42</strain>
    </source>
</reference>
<evidence type="ECO:0000313" key="2">
    <source>
        <dbReference type="EMBL" id="TWT50063.1"/>
    </source>
</evidence>
<gene>
    <name evidence="2" type="ORF">KOR42_36090</name>
</gene>
<evidence type="ECO:0000313" key="3">
    <source>
        <dbReference type="Proteomes" id="UP000317243"/>
    </source>
</evidence>
<dbReference type="EMBL" id="SIHI01000014">
    <property type="protein sequence ID" value="TWT50063.1"/>
    <property type="molecule type" value="Genomic_DNA"/>
</dbReference>
<protein>
    <submittedName>
        <fullName evidence="2">Uncharacterized protein</fullName>
    </submittedName>
</protein>
<organism evidence="2 3">
    <name type="scientific">Thalassoglobus neptunius</name>
    <dbReference type="NCBI Taxonomy" id="1938619"/>
    <lineage>
        <taxon>Bacteria</taxon>
        <taxon>Pseudomonadati</taxon>
        <taxon>Planctomycetota</taxon>
        <taxon>Planctomycetia</taxon>
        <taxon>Planctomycetales</taxon>
        <taxon>Planctomycetaceae</taxon>
        <taxon>Thalassoglobus</taxon>
    </lineage>
</organism>
<feature type="region of interest" description="Disordered" evidence="1">
    <location>
        <begin position="1"/>
        <end position="23"/>
    </location>
</feature>
<dbReference type="AlphaFoldDB" id="A0A5C5WJA4"/>
<dbReference type="Proteomes" id="UP000317243">
    <property type="component" value="Unassembled WGS sequence"/>
</dbReference>
<feature type="compositionally biased region" description="Polar residues" evidence="1">
    <location>
        <begin position="1"/>
        <end position="20"/>
    </location>
</feature>
<dbReference type="OrthoDB" id="9982301at2"/>